<dbReference type="STRING" id="100816.A0A175WF73"/>
<organism evidence="1 2">
    <name type="scientific">Madurella mycetomatis</name>
    <dbReference type="NCBI Taxonomy" id="100816"/>
    <lineage>
        <taxon>Eukaryota</taxon>
        <taxon>Fungi</taxon>
        <taxon>Dikarya</taxon>
        <taxon>Ascomycota</taxon>
        <taxon>Pezizomycotina</taxon>
        <taxon>Sordariomycetes</taxon>
        <taxon>Sordariomycetidae</taxon>
        <taxon>Sordariales</taxon>
        <taxon>Sordariales incertae sedis</taxon>
        <taxon>Madurella</taxon>
    </lineage>
</organism>
<evidence type="ECO:0000313" key="1">
    <source>
        <dbReference type="EMBL" id="KXX82119.1"/>
    </source>
</evidence>
<dbReference type="Proteomes" id="UP000078237">
    <property type="component" value="Unassembled WGS sequence"/>
</dbReference>
<name>A0A175WF73_9PEZI</name>
<protein>
    <submittedName>
        <fullName evidence="1">Vegetative incompatibility protein HET-E-1</fullName>
    </submittedName>
</protein>
<evidence type="ECO:0000313" key="2">
    <source>
        <dbReference type="Proteomes" id="UP000078237"/>
    </source>
</evidence>
<accession>A0A175WF73</accession>
<keyword evidence="2" id="KW-1185">Reference proteome</keyword>
<dbReference type="PANTHER" id="PTHR10622">
    <property type="entry name" value="HET DOMAIN-CONTAINING PROTEIN"/>
    <property type="match status" value="1"/>
</dbReference>
<dbReference type="AlphaFoldDB" id="A0A175WF73"/>
<dbReference type="OrthoDB" id="5233664at2759"/>
<gene>
    <name evidence="1" type="ORF">MMYC01_201538</name>
</gene>
<dbReference type="PANTHER" id="PTHR10622:SF10">
    <property type="entry name" value="HET DOMAIN-CONTAINING PROTEIN"/>
    <property type="match status" value="1"/>
</dbReference>
<dbReference type="VEuPathDB" id="FungiDB:MMYC01_201538"/>
<proteinExistence type="predicted"/>
<sequence length="78" mass="8827">MRCATLAIGIANRSTPIPSEHRVDSQRHTKREEDLTYCLLGIFDVSMPMIYGEGGYKAFSRLQEEIMKTTRDHSIVGP</sequence>
<comment type="caution">
    <text evidence="1">The sequence shown here is derived from an EMBL/GenBank/DDBJ whole genome shotgun (WGS) entry which is preliminary data.</text>
</comment>
<reference evidence="1 2" key="1">
    <citation type="journal article" date="2016" name="Genome Announc.">
        <title>Genome Sequence of Madurella mycetomatis mm55, Isolated from a Human Mycetoma Case in Sudan.</title>
        <authorList>
            <person name="Smit S."/>
            <person name="Derks M.F."/>
            <person name="Bervoets S."/>
            <person name="Fahal A."/>
            <person name="van Leeuwen W."/>
            <person name="van Belkum A."/>
            <person name="van de Sande W.W."/>
        </authorList>
    </citation>
    <scope>NUCLEOTIDE SEQUENCE [LARGE SCALE GENOMIC DNA]</scope>
    <source>
        <strain evidence="2">mm55</strain>
    </source>
</reference>
<dbReference type="EMBL" id="LCTW02000021">
    <property type="protein sequence ID" value="KXX82119.1"/>
    <property type="molecule type" value="Genomic_DNA"/>
</dbReference>